<keyword evidence="1" id="KW-0732">Signal</keyword>
<reference evidence="2" key="1">
    <citation type="submission" date="2019-06" db="EMBL/GenBank/DDBJ databases">
        <authorList>
            <person name="Zheng W."/>
        </authorList>
    </citation>
    <scope>NUCLEOTIDE SEQUENCE</scope>
    <source>
        <strain evidence="2">QDHG01</strain>
    </source>
</reference>
<name>A0A8J8P3I1_HALGN</name>
<protein>
    <submittedName>
        <fullName evidence="2">Uncharacterized protein</fullName>
    </submittedName>
</protein>
<dbReference type="AlphaFoldDB" id="A0A8J8P3I1"/>
<organism evidence="2 3">
    <name type="scientific">Halteria grandinella</name>
    <dbReference type="NCBI Taxonomy" id="5974"/>
    <lineage>
        <taxon>Eukaryota</taxon>
        <taxon>Sar</taxon>
        <taxon>Alveolata</taxon>
        <taxon>Ciliophora</taxon>
        <taxon>Intramacronucleata</taxon>
        <taxon>Spirotrichea</taxon>
        <taxon>Stichotrichia</taxon>
        <taxon>Sporadotrichida</taxon>
        <taxon>Halteriidae</taxon>
        <taxon>Halteria</taxon>
    </lineage>
</organism>
<dbReference type="EMBL" id="RRYP01001087">
    <property type="protein sequence ID" value="TNV86427.1"/>
    <property type="molecule type" value="Genomic_DNA"/>
</dbReference>
<dbReference type="Proteomes" id="UP000785679">
    <property type="component" value="Unassembled WGS sequence"/>
</dbReference>
<dbReference type="OrthoDB" id="327661at2759"/>
<keyword evidence="3" id="KW-1185">Reference proteome</keyword>
<gene>
    <name evidence="2" type="ORF">FGO68_gene5058</name>
</gene>
<proteinExistence type="predicted"/>
<evidence type="ECO:0000313" key="3">
    <source>
        <dbReference type="Proteomes" id="UP000785679"/>
    </source>
</evidence>
<evidence type="ECO:0000313" key="2">
    <source>
        <dbReference type="EMBL" id="TNV86427.1"/>
    </source>
</evidence>
<accession>A0A8J8P3I1</accession>
<comment type="caution">
    <text evidence="2">The sequence shown here is derived from an EMBL/GenBank/DDBJ whole genome shotgun (WGS) entry which is preliminary data.</text>
</comment>
<feature type="chain" id="PRO_5035241628" evidence="1">
    <location>
        <begin position="22"/>
        <end position="915"/>
    </location>
</feature>
<feature type="signal peptide" evidence="1">
    <location>
        <begin position="1"/>
        <end position="21"/>
    </location>
</feature>
<sequence length="915" mass="101190">MLLLAALMCKISFEACTTVQASFPKIVGGIQGHTQLLQIDYSPASGYLVGVGKTNDLGVKGGVEASQYNPIIVAYLPDEFSYGWGKIFIGLAVLDLHFSGVSINRLGTELVVANYQKTRYVIVMDIVTGVVKSATLLSANQNYSSFRRNLLLLDSGSIIMGDQTQFLKIQPQPAITARNFSLSGYVHVGIHTNSEQSHLHLFAFSSTTIIQCLVTVLDLLTFTNVFQYQVQCDSPSITIIGQNFQACTYESDPTIETIVFQKGTNFYRIINQYTIATFAGSTLHDPSNPALQASGLYCLSNDLSYSLMSGTYLGDTDRIFIAEINFFSSKITYSRYLQLTAGQSTIQHGVIYGYDKFFIPSFFAGNLLYTAASAFFNVGINEHGVIYSPILTCQQIDLYQYPEVSAIRDGFSISPSGILYIPSLAFITDETTALPTPVDVVSIKFEGQYSLSCSIQIASMPNEYKFIDSTQQTNVLYYSTEAISQTFTITPFNSTKAMLTAPEPVYIYSLQSFSGPANAIGVNSINGVITLEVPAISYLEPKEYSIVIEGLLQDCQSVKAIFTLKMNTAPKFQYILEYELSPVSIQIGSLIDYNLPNVIDPEFGQMQIISMYDSSGIAYPGFLDFTNPAHNTIRIQPISLDQAGAFMIQIRISDGISITNYTLNVVVETAPEPAPSIYTITNSGPPQFTQPVDQIILEIGYNYNFKLPPIQDPDGDQIVATAILGESSIFTDFNDFSLVLNFSPQISSVTKSNFTMVMILADLNKNPLKSKYLIEIVIQGKIAQIPNTSNPTQISKRDIQNPLAKIYKCNIKITEVNRKGMLYLKIAQSNNVASQIIAKSLNESDIDVRIISQEEVQIVKIKIAEILDKNILAIQLQISDLELISAGVVRFFINNYYQGYGLNQSENIKQYRLKY</sequence>
<evidence type="ECO:0000256" key="1">
    <source>
        <dbReference type="SAM" id="SignalP"/>
    </source>
</evidence>